<dbReference type="PANTHER" id="PTHR31734">
    <property type="entry name" value="AUXIN-RESPONSIVE PROTEIN IAA17"/>
    <property type="match status" value="1"/>
</dbReference>
<dbReference type="Pfam" id="PF02309">
    <property type="entry name" value="AUX_IAA"/>
    <property type="match status" value="1"/>
</dbReference>
<keyword evidence="4 8" id="KW-0805">Transcription regulation</keyword>
<keyword evidence="5 8" id="KW-0804">Transcription</keyword>
<dbReference type="InterPro" id="IPR033389">
    <property type="entry name" value="AUX/IAA_dom"/>
</dbReference>
<dbReference type="PROSITE" id="PS51745">
    <property type="entry name" value="PB1"/>
    <property type="match status" value="1"/>
</dbReference>
<dbReference type="Gene3D" id="3.10.20.90">
    <property type="entry name" value="Phosphatidylinositol 3-kinase Catalytic Subunit, Chain A, domain 1"/>
    <property type="match status" value="1"/>
</dbReference>
<dbReference type="SUPFAM" id="SSF54277">
    <property type="entry name" value="CAD &amp; PB1 domains"/>
    <property type="match status" value="1"/>
</dbReference>
<feature type="domain" description="PB1" evidence="10">
    <location>
        <begin position="44"/>
        <end position="144"/>
    </location>
</feature>
<evidence type="ECO:0000256" key="9">
    <source>
        <dbReference type="SAM" id="MobiDB-lite"/>
    </source>
</evidence>
<dbReference type="InterPro" id="IPR003311">
    <property type="entry name" value="AUX_IAA"/>
</dbReference>
<dbReference type="Proteomes" id="UP001187471">
    <property type="component" value="Unassembled WGS sequence"/>
</dbReference>
<keyword evidence="3 8" id="KW-0678">Repressor</keyword>
<protein>
    <recommendedName>
        <fullName evidence="8">Auxin-responsive protein</fullName>
    </recommendedName>
</protein>
<evidence type="ECO:0000313" key="11">
    <source>
        <dbReference type="EMBL" id="KAK2993066.1"/>
    </source>
</evidence>
<keyword evidence="7 8" id="KW-0927">Auxin signaling pathway</keyword>
<dbReference type="GO" id="GO:0006355">
    <property type="term" value="P:regulation of DNA-templated transcription"/>
    <property type="evidence" value="ECO:0007669"/>
    <property type="project" value="InterPro"/>
</dbReference>
<evidence type="ECO:0000256" key="8">
    <source>
        <dbReference type="RuleBase" id="RU004549"/>
    </source>
</evidence>
<keyword evidence="6 8" id="KW-0539">Nucleus</keyword>
<evidence type="ECO:0000256" key="3">
    <source>
        <dbReference type="ARBA" id="ARBA00022491"/>
    </source>
</evidence>
<evidence type="ECO:0000256" key="6">
    <source>
        <dbReference type="ARBA" id="ARBA00023242"/>
    </source>
</evidence>
<dbReference type="EMBL" id="JAVXUO010000351">
    <property type="protein sequence ID" value="KAK2993066.1"/>
    <property type="molecule type" value="Genomic_DNA"/>
</dbReference>
<reference evidence="11" key="1">
    <citation type="submission" date="2022-12" db="EMBL/GenBank/DDBJ databases">
        <title>Draft genome assemblies for two species of Escallonia (Escalloniales).</title>
        <authorList>
            <person name="Chanderbali A."/>
            <person name="Dervinis C."/>
            <person name="Anghel I."/>
            <person name="Soltis D."/>
            <person name="Soltis P."/>
            <person name="Zapata F."/>
        </authorList>
    </citation>
    <scope>NUCLEOTIDE SEQUENCE</scope>
    <source>
        <strain evidence="11">UCBG92.1500</strain>
        <tissue evidence="11">Leaf</tissue>
    </source>
</reference>
<evidence type="ECO:0000259" key="10">
    <source>
        <dbReference type="PROSITE" id="PS51745"/>
    </source>
</evidence>
<evidence type="ECO:0000313" key="12">
    <source>
        <dbReference type="Proteomes" id="UP001187471"/>
    </source>
</evidence>
<name>A0AA88RZG6_9ASTE</name>
<evidence type="ECO:0000256" key="7">
    <source>
        <dbReference type="ARBA" id="ARBA00023294"/>
    </source>
</evidence>
<evidence type="ECO:0000256" key="2">
    <source>
        <dbReference type="ARBA" id="ARBA00006728"/>
    </source>
</evidence>
<evidence type="ECO:0000256" key="4">
    <source>
        <dbReference type="ARBA" id="ARBA00023015"/>
    </source>
</evidence>
<organism evidence="11 12">
    <name type="scientific">Escallonia rubra</name>
    <dbReference type="NCBI Taxonomy" id="112253"/>
    <lineage>
        <taxon>Eukaryota</taxon>
        <taxon>Viridiplantae</taxon>
        <taxon>Streptophyta</taxon>
        <taxon>Embryophyta</taxon>
        <taxon>Tracheophyta</taxon>
        <taxon>Spermatophyta</taxon>
        <taxon>Magnoliopsida</taxon>
        <taxon>eudicotyledons</taxon>
        <taxon>Gunneridae</taxon>
        <taxon>Pentapetalae</taxon>
        <taxon>asterids</taxon>
        <taxon>campanulids</taxon>
        <taxon>Escalloniales</taxon>
        <taxon>Escalloniaceae</taxon>
        <taxon>Escallonia</taxon>
    </lineage>
</organism>
<comment type="subunit">
    <text evidence="8">Homodimers and heterodimers.</text>
</comment>
<sequence length="144" mass="15770">MGRRTSDPPPPSSLSSSSIDSSSSSSNYPTSSATSSRIPIRGGNLLVKVNMEGIPIGRKVDLLALHSDVRGRGGYPKLVSTLHHMFCRCSSTSPTTCFIWAKSDQERPGTGLLHSNKSCYCRRHVLTYQDKEGDWMLVGDVPWE</sequence>
<comment type="subcellular location">
    <subcellularLocation>
        <location evidence="1 8">Nucleus</location>
    </subcellularLocation>
</comment>
<dbReference type="PANTHER" id="PTHR31734:SF94">
    <property type="entry name" value="AUXIN-RESPONSIVE PROTEIN IAA30"/>
    <property type="match status" value="1"/>
</dbReference>
<dbReference type="GO" id="GO:0009734">
    <property type="term" value="P:auxin-activated signaling pathway"/>
    <property type="evidence" value="ECO:0007669"/>
    <property type="project" value="UniProtKB-UniRule"/>
</dbReference>
<dbReference type="GO" id="GO:0005634">
    <property type="term" value="C:nucleus"/>
    <property type="evidence" value="ECO:0007669"/>
    <property type="project" value="UniProtKB-SubCell"/>
</dbReference>
<gene>
    <name evidence="11" type="ORF">RJ640_025721</name>
</gene>
<proteinExistence type="inferred from homology"/>
<evidence type="ECO:0000256" key="5">
    <source>
        <dbReference type="ARBA" id="ARBA00023163"/>
    </source>
</evidence>
<dbReference type="InterPro" id="IPR053793">
    <property type="entry name" value="PB1-like"/>
</dbReference>
<dbReference type="AlphaFoldDB" id="A0AA88RZG6"/>
<comment type="similarity">
    <text evidence="2 8">Belongs to the Aux/IAA family.</text>
</comment>
<feature type="compositionally biased region" description="Low complexity" evidence="9">
    <location>
        <begin position="13"/>
        <end position="36"/>
    </location>
</feature>
<comment type="function">
    <text evidence="8">Aux/IAA proteins are short-lived transcriptional factors that function as repressors of early auxin response genes at low auxin concentrations.</text>
</comment>
<feature type="region of interest" description="Disordered" evidence="9">
    <location>
        <begin position="1"/>
        <end position="36"/>
    </location>
</feature>
<comment type="caution">
    <text evidence="11">The sequence shown here is derived from an EMBL/GenBank/DDBJ whole genome shotgun (WGS) entry which is preliminary data.</text>
</comment>
<accession>A0AA88RZG6</accession>
<keyword evidence="12" id="KW-1185">Reference proteome</keyword>
<evidence type="ECO:0000256" key="1">
    <source>
        <dbReference type="ARBA" id="ARBA00004123"/>
    </source>
</evidence>